<reference evidence="1 2" key="1">
    <citation type="submission" date="2018-06" db="EMBL/GenBank/DDBJ databases">
        <title>A transcriptomic atlas of mushroom development highlights an independent origin of complex multicellularity.</title>
        <authorList>
            <consortium name="DOE Joint Genome Institute"/>
            <person name="Krizsan K."/>
            <person name="Almasi E."/>
            <person name="Merenyi Z."/>
            <person name="Sahu N."/>
            <person name="Viragh M."/>
            <person name="Koszo T."/>
            <person name="Mondo S."/>
            <person name="Kiss B."/>
            <person name="Balint B."/>
            <person name="Kues U."/>
            <person name="Barry K."/>
            <person name="Hegedus J.C."/>
            <person name="Henrissat B."/>
            <person name="Johnson J."/>
            <person name="Lipzen A."/>
            <person name="Ohm R."/>
            <person name="Nagy I."/>
            <person name="Pangilinan J."/>
            <person name="Yan J."/>
            <person name="Xiong Y."/>
            <person name="Grigoriev I.V."/>
            <person name="Hibbett D.S."/>
            <person name="Nagy L.G."/>
        </authorList>
    </citation>
    <scope>NUCLEOTIDE SEQUENCE [LARGE SCALE GENOMIC DNA]</scope>
    <source>
        <strain evidence="1 2">SZMC22713</strain>
    </source>
</reference>
<dbReference type="Proteomes" id="UP000294933">
    <property type="component" value="Unassembled WGS sequence"/>
</dbReference>
<name>A0A4Y7QIQ6_9AGAM</name>
<accession>A0A4Y7QIQ6</accession>
<evidence type="ECO:0000313" key="2">
    <source>
        <dbReference type="Proteomes" id="UP000294933"/>
    </source>
</evidence>
<organism evidence="1 2">
    <name type="scientific">Rickenella mellea</name>
    <dbReference type="NCBI Taxonomy" id="50990"/>
    <lineage>
        <taxon>Eukaryota</taxon>
        <taxon>Fungi</taxon>
        <taxon>Dikarya</taxon>
        <taxon>Basidiomycota</taxon>
        <taxon>Agaricomycotina</taxon>
        <taxon>Agaricomycetes</taxon>
        <taxon>Hymenochaetales</taxon>
        <taxon>Rickenellaceae</taxon>
        <taxon>Rickenella</taxon>
    </lineage>
</organism>
<sequence length="83" mass="9377">MRRYPGLRSSDLGSVLFFGVTWISSLYVSEEMSSPFRSVSVPVGGVDSAWTIFRKPSNRIPGYVMWTSNVSSQTAHYRLKLNQ</sequence>
<dbReference type="VEuPathDB" id="FungiDB:BD410DRAFT_783119"/>
<keyword evidence="2" id="KW-1185">Reference proteome</keyword>
<gene>
    <name evidence="1" type="ORF">BD410DRAFT_783119</name>
</gene>
<evidence type="ECO:0000313" key="1">
    <source>
        <dbReference type="EMBL" id="TDL26992.1"/>
    </source>
</evidence>
<protein>
    <submittedName>
        <fullName evidence="1">Uncharacterized protein</fullName>
    </submittedName>
</protein>
<dbReference type="AlphaFoldDB" id="A0A4Y7QIQ6"/>
<dbReference type="EMBL" id="ML170160">
    <property type="protein sequence ID" value="TDL26992.1"/>
    <property type="molecule type" value="Genomic_DNA"/>
</dbReference>
<proteinExistence type="predicted"/>